<evidence type="ECO:0000313" key="3">
    <source>
        <dbReference type="EMBL" id="MDG3587294.1"/>
    </source>
</evidence>
<sequence>MKKANLLFCLFTVLSFLFLHNAEAQDRLRINFDVGVTNNELDYNLSNRVDSKYSSRWGYTTNLSLEYRFYQSFFISGGASFVQKNFEFERTGAREGWYTKSTNNYISVPVMAGAYLINNPFKEKDAWIKIAGVAYTGYWLSMKRKGQYPVIFELTKEYIFPIS</sequence>
<proteinExistence type="predicted"/>
<dbReference type="RefSeq" id="WP_277900996.1">
    <property type="nucleotide sequence ID" value="NZ_JAPMUA010000006.1"/>
</dbReference>
<organism evidence="3 4">
    <name type="scientific">Galbibacter pacificus</name>
    <dbReference type="NCBI Taxonomy" id="2996052"/>
    <lineage>
        <taxon>Bacteria</taxon>
        <taxon>Pseudomonadati</taxon>
        <taxon>Bacteroidota</taxon>
        <taxon>Flavobacteriia</taxon>
        <taxon>Flavobacteriales</taxon>
        <taxon>Flavobacteriaceae</taxon>
        <taxon>Galbibacter</taxon>
    </lineage>
</organism>
<reference evidence="3" key="1">
    <citation type="submission" date="2022-11" db="EMBL/GenBank/DDBJ databases">
        <title>High-quality draft genome sequence of Galbibacter sp. strain CMA-7.</title>
        <authorList>
            <person name="Wei L."/>
            <person name="Dong C."/>
            <person name="Shao Z."/>
        </authorList>
    </citation>
    <scope>NUCLEOTIDE SEQUENCE</scope>
    <source>
        <strain evidence="3">CMA-7</strain>
    </source>
</reference>
<accession>A0ABT6FVK3</accession>
<evidence type="ECO:0000313" key="4">
    <source>
        <dbReference type="Proteomes" id="UP001153642"/>
    </source>
</evidence>
<keyword evidence="1" id="KW-0732">Signal</keyword>
<comment type="caution">
    <text evidence="3">The sequence shown here is derived from an EMBL/GenBank/DDBJ whole genome shotgun (WGS) entry which is preliminary data.</text>
</comment>
<dbReference type="EMBL" id="JAPMUA010000006">
    <property type="protein sequence ID" value="MDG3587294.1"/>
    <property type="molecule type" value="Genomic_DNA"/>
</dbReference>
<evidence type="ECO:0000256" key="1">
    <source>
        <dbReference type="SAM" id="SignalP"/>
    </source>
</evidence>
<dbReference type="Pfam" id="PF13568">
    <property type="entry name" value="OMP_b-brl_2"/>
    <property type="match status" value="1"/>
</dbReference>
<keyword evidence="4" id="KW-1185">Reference proteome</keyword>
<evidence type="ECO:0000259" key="2">
    <source>
        <dbReference type="Pfam" id="PF13568"/>
    </source>
</evidence>
<protein>
    <submittedName>
        <fullName evidence="3">Outer membrane beta-barrel protein</fullName>
    </submittedName>
</protein>
<dbReference type="InterPro" id="IPR025665">
    <property type="entry name" value="Beta-barrel_OMP_2"/>
</dbReference>
<gene>
    <name evidence="3" type="ORF">OSR52_15595</name>
</gene>
<feature type="chain" id="PRO_5046233455" evidence="1">
    <location>
        <begin position="25"/>
        <end position="163"/>
    </location>
</feature>
<feature type="domain" description="Outer membrane protein beta-barrel" evidence="2">
    <location>
        <begin position="24"/>
        <end position="146"/>
    </location>
</feature>
<dbReference type="Proteomes" id="UP001153642">
    <property type="component" value="Unassembled WGS sequence"/>
</dbReference>
<name>A0ABT6FVK3_9FLAO</name>
<feature type="signal peptide" evidence="1">
    <location>
        <begin position="1"/>
        <end position="24"/>
    </location>
</feature>